<feature type="region of interest" description="Disordered" evidence="1">
    <location>
        <begin position="395"/>
        <end position="421"/>
    </location>
</feature>
<protein>
    <submittedName>
        <fullName evidence="2 3">Uncharacterized protein</fullName>
    </submittedName>
</protein>
<dbReference type="RefSeq" id="XP_005840499.1">
    <property type="nucleotide sequence ID" value="XM_005840442.1"/>
</dbReference>
<evidence type="ECO:0000256" key="1">
    <source>
        <dbReference type="SAM" id="MobiDB-lite"/>
    </source>
</evidence>
<dbReference type="KEGG" id="gtt:GUITHDRAFT_133215"/>
<reference evidence="2 4" key="1">
    <citation type="journal article" date="2012" name="Nature">
        <title>Algal genomes reveal evolutionary mosaicism and the fate of nucleomorphs.</title>
        <authorList>
            <consortium name="DOE Joint Genome Institute"/>
            <person name="Curtis B.A."/>
            <person name="Tanifuji G."/>
            <person name="Burki F."/>
            <person name="Gruber A."/>
            <person name="Irimia M."/>
            <person name="Maruyama S."/>
            <person name="Arias M.C."/>
            <person name="Ball S.G."/>
            <person name="Gile G.H."/>
            <person name="Hirakawa Y."/>
            <person name="Hopkins J.F."/>
            <person name="Kuo A."/>
            <person name="Rensing S.A."/>
            <person name="Schmutz J."/>
            <person name="Symeonidi A."/>
            <person name="Elias M."/>
            <person name="Eveleigh R.J."/>
            <person name="Herman E.K."/>
            <person name="Klute M.J."/>
            <person name="Nakayama T."/>
            <person name="Obornik M."/>
            <person name="Reyes-Prieto A."/>
            <person name="Armbrust E.V."/>
            <person name="Aves S.J."/>
            <person name="Beiko R.G."/>
            <person name="Coutinho P."/>
            <person name="Dacks J.B."/>
            <person name="Durnford D.G."/>
            <person name="Fast N.M."/>
            <person name="Green B.R."/>
            <person name="Grisdale C.J."/>
            <person name="Hempel F."/>
            <person name="Henrissat B."/>
            <person name="Hoppner M.P."/>
            <person name="Ishida K."/>
            <person name="Kim E."/>
            <person name="Koreny L."/>
            <person name="Kroth P.G."/>
            <person name="Liu Y."/>
            <person name="Malik S.B."/>
            <person name="Maier U.G."/>
            <person name="McRose D."/>
            <person name="Mock T."/>
            <person name="Neilson J.A."/>
            <person name="Onodera N.T."/>
            <person name="Poole A.M."/>
            <person name="Pritham E.J."/>
            <person name="Richards T.A."/>
            <person name="Rocap G."/>
            <person name="Roy S.W."/>
            <person name="Sarai C."/>
            <person name="Schaack S."/>
            <person name="Shirato S."/>
            <person name="Slamovits C.H."/>
            <person name="Spencer D.F."/>
            <person name="Suzuki S."/>
            <person name="Worden A.Z."/>
            <person name="Zauner S."/>
            <person name="Barry K."/>
            <person name="Bell C."/>
            <person name="Bharti A.K."/>
            <person name="Crow J.A."/>
            <person name="Grimwood J."/>
            <person name="Kramer R."/>
            <person name="Lindquist E."/>
            <person name="Lucas S."/>
            <person name="Salamov A."/>
            <person name="McFadden G.I."/>
            <person name="Lane C.E."/>
            <person name="Keeling P.J."/>
            <person name="Gray M.W."/>
            <person name="Grigoriev I.V."/>
            <person name="Archibald J.M."/>
        </authorList>
    </citation>
    <scope>NUCLEOTIDE SEQUENCE</scope>
    <source>
        <strain evidence="2 4">CCMP2712</strain>
    </source>
</reference>
<sequence>MATDSIVGPVEGCGPRSGPRYYFMSGDEALKLGSGEMAGGEGKKFMEKMMEKSRRHAAPEASDIERLLDEMQRIEEPESSDAETQSSRHVNRNDDVDSERMMKQDFIERRKQVTPEKVRNSRQLRQQHQHLLSGTEGSDKKSEILSGKILALRSKRYELMQALAQSHAHETLHPNQDDAMPVLSDEQAMAGASEASSVKSSPAKDVPTERQLELADMEHNSMLSFQFGKDLLIHQDMTDTFGKSGQGCEEQSCIFLEKSINDHLLLMRPQDFINGRLSETLLNEPDQTWSSVRGCLQLLEEAMESLASIQGGRLLQDSQEIRGVREVSASDDDFDTSNASTMCTESARGSISLHPGALNSCIRSWTPHSSYEASTFDAEWDMAGGADHRILDDMEESADDEDEDEDEGDFGHKVEPEDDDMPKSFLCSAAVVTASADRFCSDTASDVSSSEIEWEESEIDDLEADQEMGTQARDCTCDIQQSMTECRPLLATFETINASANNQRTMLSNTDRQVSRKCPDGTNDLNLNETFLGLGDGKSEAFSAMCDLIDNLRKDVEEIQKHANAICNLSNSMTDDAARPGSSSIDPLKRGPQSLGSRNPLMDIQPEVFHSSNSGSTKDERSETGMNCEKLRTDSRCSREFLTQNGIFQGLKERDFVDQLREQRIALAKILMYKRETDQLRDVERKLFWIQNKLSLDTVGTSPSAYETFTQVLEVREELDFALNESLEASPKIRAEATVPKCQDQSLQADDRADEDEENIISPEQAEKIVWQCLGHSESSYCDREAQYHIERTEKLCQTEWYEPSCGAREKSLLEQQCQEWAMEKIAIFLNEVKLSRRSVDNLMKEIAFNGQQELKIDQVLINSKQMGNDLSKIEANLMKLVINQNHLQDSMEEANIRLGDAGIKLEKDSTILSRLADKEERLVSLYTAIERQLEKFRNNGRDSVIELQERLETKVRQAQQVTDGMTSFLKETAAMKNWISNSPEARSGQTFTVNCREAVELPDMSRFSAVEPASEDSSKLIDYVRMKSRESKRFGSCPDEVELDLSSFPLGPGI</sequence>
<feature type="region of interest" description="Disordered" evidence="1">
    <location>
        <begin position="577"/>
        <end position="627"/>
    </location>
</feature>
<dbReference type="GeneID" id="17310031"/>
<dbReference type="HOGENOM" id="CLU_290268_0_0_1"/>
<proteinExistence type="predicted"/>
<dbReference type="EMBL" id="JH992970">
    <property type="protein sequence ID" value="EKX53519.1"/>
    <property type="molecule type" value="Genomic_DNA"/>
</dbReference>
<reference evidence="4" key="2">
    <citation type="submission" date="2012-11" db="EMBL/GenBank/DDBJ databases">
        <authorList>
            <person name="Kuo A."/>
            <person name="Curtis B.A."/>
            <person name="Tanifuji G."/>
            <person name="Burki F."/>
            <person name="Gruber A."/>
            <person name="Irimia M."/>
            <person name="Maruyama S."/>
            <person name="Arias M.C."/>
            <person name="Ball S.G."/>
            <person name="Gile G.H."/>
            <person name="Hirakawa Y."/>
            <person name="Hopkins J.F."/>
            <person name="Rensing S.A."/>
            <person name="Schmutz J."/>
            <person name="Symeonidi A."/>
            <person name="Elias M."/>
            <person name="Eveleigh R.J."/>
            <person name="Herman E.K."/>
            <person name="Klute M.J."/>
            <person name="Nakayama T."/>
            <person name="Obornik M."/>
            <person name="Reyes-Prieto A."/>
            <person name="Armbrust E.V."/>
            <person name="Aves S.J."/>
            <person name="Beiko R.G."/>
            <person name="Coutinho P."/>
            <person name="Dacks J.B."/>
            <person name="Durnford D.G."/>
            <person name="Fast N.M."/>
            <person name="Green B.R."/>
            <person name="Grisdale C."/>
            <person name="Hempe F."/>
            <person name="Henrissat B."/>
            <person name="Hoppner M.P."/>
            <person name="Ishida K.-I."/>
            <person name="Kim E."/>
            <person name="Koreny L."/>
            <person name="Kroth P.G."/>
            <person name="Liu Y."/>
            <person name="Malik S.-B."/>
            <person name="Maier U.G."/>
            <person name="McRose D."/>
            <person name="Mock T."/>
            <person name="Neilson J.A."/>
            <person name="Onodera N.T."/>
            <person name="Poole A.M."/>
            <person name="Pritham E.J."/>
            <person name="Richards T.A."/>
            <person name="Rocap G."/>
            <person name="Roy S.W."/>
            <person name="Sarai C."/>
            <person name="Schaack S."/>
            <person name="Shirato S."/>
            <person name="Slamovits C.H."/>
            <person name="Spencer D.F."/>
            <person name="Suzuki S."/>
            <person name="Worden A.Z."/>
            <person name="Zauner S."/>
            <person name="Barry K."/>
            <person name="Bell C."/>
            <person name="Bharti A.K."/>
            <person name="Crow J.A."/>
            <person name="Grimwood J."/>
            <person name="Kramer R."/>
            <person name="Lindquist E."/>
            <person name="Lucas S."/>
            <person name="Salamov A."/>
            <person name="McFadden G.I."/>
            <person name="Lane C.E."/>
            <person name="Keeling P.J."/>
            <person name="Gray M.W."/>
            <person name="Grigoriev I.V."/>
            <person name="Archibald J.M."/>
        </authorList>
    </citation>
    <scope>NUCLEOTIDE SEQUENCE</scope>
    <source>
        <strain evidence="4">CCMP2712</strain>
    </source>
</reference>
<name>L1JYV3_GUITC</name>
<organism evidence="2">
    <name type="scientific">Guillardia theta (strain CCMP2712)</name>
    <name type="common">Cryptophyte</name>
    <dbReference type="NCBI Taxonomy" id="905079"/>
    <lineage>
        <taxon>Eukaryota</taxon>
        <taxon>Cryptophyceae</taxon>
        <taxon>Pyrenomonadales</taxon>
        <taxon>Geminigeraceae</taxon>
        <taxon>Guillardia</taxon>
    </lineage>
</organism>
<dbReference type="Proteomes" id="UP000011087">
    <property type="component" value="Unassembled WGS sequence"/>
</dbReference>
<dbReference type="AlphaFoldDB" id="L1JYV3"/>
<feature type="compositionally biased region" description="Basic and acidic residues" evidence="1">
    <location>
        <begin position="63"/>
        <end position="76"/>
    </location>
</feature>
<dbReference type="EnsemblProtists" id="EKX53519">
    <property type="protein sequence ID" value="EKX53519"/>
    <property type="gene ID" value="GUITHDRAFT_133215"/>
</dbReference>
<accession>L1JYV3</accession>
<evidence type="ECO:0000313" key="3">
    <source>
        <dbReference type="EnsemblProtists" id="EKX53519"/>
    </source>
</evidence>
<gene>
    <name evidence="2" type="ORF">GUITHDRAFT_133215</name>
</gene>
<feature type="compositionally biased region" description="Acidic residues" evidence="1">
    <location>
        <begin position="395"/>
        <end position="408"/>
    </location>
</feature>
<keyword evidence="4" id="KW-1185">Reference proteome</keyword>
<evidence type="ECO:0000313" key="2">
    <source>
        <dbReference type="EMBL" id="EKX53519.1"/>
    </source>
</evidence>
<evidence type="ECO:0000313" key="4">
    <source>
        <dbReference type="Proteomes" id="UP000011087"/>
    </source>
</evidence>
<feature type="region of interest" description="Disordered" evidence="1">
    <location>
        <begin position="50"/>
        <end position="142"/>
    </location>
</feature>
<dbReference type="PaxDb" id="55529-EKX53519"/>
<feature type="compositionally biased region" description="Basic and acidic residues" evidence="1">
    <location>
        <begin position="617"/>
        <end position="627"/>
    </location>
</feature>
<feature type="compositionally biased region" description="Basic and acidic residues" evidence="1">
    <location>
        <begin position="91"/>
        <end position="119"/>
    </location>
</feature>
<reference evidence="3" key="3">
    <citation type="submission" date="2015-06" db="UniProtKB">
        <authorList>
            <consortium name="EnsemblProtists"/>
        </authorList>
    </citation>
    <scope>IDENTIFICATION</scope>
</reference>